<keyword evidence="1" id="KW-0539">Nucleus</keyword>
<organism evidence="3 4">
    <name type="scientific">Aphis craccivora</name>
    <name type="common">Cowpea aphid</name>
    <dbReference type="NCBI Taxonomy" id="307492"/>
    <lineage>
        <taxon>Eukaryota</taxon>
        <taxon>Metazoa</taxon>
        <taxon>Ecdysozoa</taxon>
        <taxon>Arthropoda</taxon>
        <taxon>Hexapoda</taxon>
        <taxon>Insecta</taxon>
        <taxon>Pterygota</taxon>
        <taxon>Neoptera</taxon>
        <taxon>Paraneoptera</taxon>
        <taxon>Hemiptera</taxon>
        <taxon>Sternorrhyncha</taxon>
        <taxon>Aphidomorpha</taxon>
        <taxon>Aphidoidea</taxon>
        <taxon>Aphididae</taxon>
        <taxon>Aphidini</taxon>
        <taxon>Aphis</taxon>
        <taxon>Aphis</taxon>
    </lineage>
</organism>
<protein>
    <submittedName>
        <fullName evidence="3">BESS domain-containing protein</fullName>
    </submittedName>
</protein>
<dbReference type="PROSITE" id="PS51031">
    <property type="entry name" value="BESS"/>
    <property type="match status" value="1"/>
</dbReference>
<comment type="subcellular location">
    <subcellularLocation>
        <location evidence="1">Nucleus</location>
    </subcellularLocation>
</comment>
<dbReference type="GO" id="GO:0005634">
    <property type="term" value="C:nucleus"/>
    <property type="evidence" value="ECO:0007669"/>
    <property type="project" value="UniProtKB-SubCell"/>
</dbReference>
<reference evidence="3 4" key="1">
    <citation type="submission" date="2019-08" db="EMBL/GenBank/DDBJ databases">
        <title>Whole genome of Aphis craccivora.</title>
        <authorList>
            <person name="Voronova N.V."/>
            <person name="Shulinski R.S."/>
            <person name="Bandarenka Y.V."/>
            <person name="Zhorov D.G."/>
            <person name="Warner D."/>
        </authorList>
    </citation>
    <scope>NUCLEOTIDE SEQUENCE [LARGE SCALE GENOMIC DNA]</scope>
    <source>
        <strain evidence="3">180601</strain>
        <tissue evidence="3">Whole Body</tissue>
    </source>
</reference>
<evidence type="ECO:0000313" key="3">
    <source>
        <dbReference type="EMBL" id="KAF0737181.1"/>
    </source>
</evidence>
<proteinExistence type="predicted"/>
<comment type="caution">
    <text evidence="3">The sequence shown here is derived from an EMBL/GenBank/DDBJ whole genome shotgun (WGS) entry which is preliminary data.</text>
</comment>
<gene>
    <name evidence="3" type="ORF">FWK35_00028632</name>
</gene>
<dbReference type="OrthoDB" id="10418238at2759"/>
<evidence type="ECO:0000313" key="4">
    <source>
        <dbReference type="Proteomes" id="UP000478052"/>
    </source>
</evidence>
<sequence>MSLIDTTFIENSPTGIEDNIDVDIAEIGLNCTDANVPQQSSSAKKNKKSKPTPFQESLLEAIKNPPFLNVPPETEDPNKAFLMSFLPDIKKLSKENKLELKFQFLQSLKKISESNITHYNQNNLPNNFYSGLNVQPIPPQPQTSVIHHPYPYSSFSHSLIYLPTLIYHLII</sequence>
<dbReference type="InterPro" id="IPR004210">
    <property type="entry name" value="BESS_motif"/>
</dbReference>
<dbReference type="AlphaFoldDB" id="A0A6G0XAS6"/>
<dbReference type="EMBL" id="VUJU01007986">
    <property type="protein sequence ID" value="KAF0737181.1"/>
    <property type="molecule type" value="Genomic_DNA"/>
</dbReference>
<dbReference type="Pfam" id="PF02944">
    <property type="entry name" value="BESS"/>
    <property type="match status" value="1"/>
</dbReference>
<keyword evidence="4" id="KW-1185">Reference proteome</keyword>
<evidence type="ECO:0000256" key="1">
    <source>
        <dbReference type="PROSITE-ProRule" id="PRU00371"/>
    </source>
</evidence>
<name>A0A6G0XAS6_APHCR</name>
<accession>A0A6G0XAS6</accession>
<dbReference type="GO" id="GO:0003677">
    <property type="term" value="F:DNA binding"/>
    <property type="evidence" value="ECO:0007669"/>
    <property type="project" value="InterPro"/>
</dbReference>
<dbReference type="Proteomes" id="UP000478052">
    <property type="component" value="Unassembled WGS sequence"/>
</dbReference>
<feature type="domain" description="BESS" evidence="2">
    <location>
        <begin position="75"/>
        <end position="114"/>
    </location>
</feature>
<evidence type="ECO:0000259" key="2">
    <source>
        <dbReference type="PROSITE" id="PS51031"/>
    </source>
</evidence>